<feature type="transmembrane region" description="Helical" evidence="1">
    <location>
        <begin position="6"/>
        <end position="24"/>
    </location>
</feature>
<keyword evidence="1" id="KW-0472">Membrane</keyword>
<keyword evidence="3" id="KW-1185">Reference proteome</keyword>
<name>A0A1G9D527_9ACTN</name>
<keyword evidence="1" id="KW-1133">Transmembrane helix</keyword>
<evidence type="ECO:0000313" key="2">
    <source>
        <dbReference type="EMBL" id="SDK59019.1"/>
    </source>
</evidence>
<accession>A0A1G9D527</accession>
<dbReference type="AlphaFoldDB" id="A0A1G9D527"/>
<dbReference type="EMBL" id="FNFF01000009">
    <property type="protein sequence ID" value="SDK59019.1"/>
    <property type="molecule type" value="Genomic_DNA"/>
</dbReference>
<protein>
    <submittedName>
        <fullName evidence="2">Uncharacterized protein</fullName>
    </submittedName>
</protein>
<evidence type="ECO:0000256" key="1">
    <source>
        <dbReference type="SAM" id="Phobius"/>
    </source>
</evidence>
<dbReference type="Proteomes" id="UP000199155">
    <property type="component" value="Unassembled WGS sequence"/>
</dbReference>
<evidence type="ECO:0000313" key="3">
    <source>
        <dbReference type="Proteomes" id="UP000199155"/>
    </source>
</evidence>
<dbReference type="STRING" id="417292.SAMN05421806_10924"/>
<keyword evidence="1" id="KW-0812">Transmembrane</keyword>
<gene>
    <name evidence="2" type="ORF">SAMN05421806_10924</name>
</gene>
<sequence>MCMGTVFAFLGGLAAIAAALVAVLHRRSRRQSGELSAEALRHEAAARARVAGIRTDVRAMAVGDHSPFGSGLMGGPSGERRR</sequence>
<proteinExistence type="predicted"/>
<reference evidence="2 3" key="1">
    <citation type="submission" date="2016-10" db="EMBL/GenBank/DDBJ databases">
        <authorList>
            <person name="de Groot N.N."/>
        </authorList>
    </citation>
    <scope>NUCLEOTIDE SEQUENCE [LARGE SCALE GENOMIC DNA]</scope>
    <source>
        <strain evidence="2 3">CGMCC 4.5727</strain>
    </source>
</reference>
<organism evidence="2 3">
    <name type="scientific">Streptomyces indicus</name>
    <dbReference type="NCBI Taxonomy" id="417292"/>
    <lineage>
        <taxon>Bacteria</taxon>
        <taxon>Bacillati</taxon>
        <taxon>Actinomycetota</taxon>
        <taxon>Actinomycetes</taxon>
        <taxon>Kitasatosporales</taxon>
        <taxon>Streptomycetaceae</taxon>
        <taxon>Streptomyces</taxon>
    </lineage>
</organism>